<keyword evidence="4" id="KW-1185">Reference proteome</keyword>
<reference evidence="3 4" key="1">
    <citation type="submission" date="2024-08" db="EMBL/GenBank/DDBJ databases">
        <authorList>
            <person name="Cucini C."/>
            <person name="Frati F."/>
        </authorList>
    </citation>
    <scope>NUCLEOTIDE SEQUENCE [LARGE SCALE GENOMIC DNA]</scope>
</reference>
<organism evidence="3 4">
    <name type="scientific">Orchesella dallaii</name>
    <dbReference type="NCBI Taxonomy" id="48710"/>
    <lineage>
        <taxon>Eukaryota</taxon>
        <taxon>Metazoa</taxon>
        <taxon>Ecdysozoa</taxon>
        <taxon>Arthropoda</taxon>
        <taxon>Hexapoda</taxon>
        <taxon>Collembola</taxon>
        <taxon>Entomobryomorpha</taxon>
        <taxon>Entomobryoidea</taxon>
        <taxon>Orchesellidae</taxon>
        <taxon>Orchesellinae</taxon>
        <taxon>Orchesella</taxon>
    </lineage>
</organism>
<comment type="caution">
    <text evidence="3">The sequence shown here is derived from an EMBL/GenBank/DDBJ whole genome shotgun (WGS) entry which is preliminary data.</text>
</comment>
<evidence type="ECO:0000313" key="4">
    <source>
        <dbReference type="Proteomes" id="UP001642540"/>
    </source>
</evidence>
<accession>A0ABP1QHY7</accession>
<evidence type="ECO:0000313" key="3">
    <source>
        <dbReference type="EMBL" id="CAL8104012.1"/>
    </source>
</evidence>
<feature type="region of interest" description="Disordered" evidence="1">
    <location>
        <begin position="96"/>
        <end position="118"/>
    </location>
</feature>
<feature type="signal peptide" evidence="2">
    <location>
        <begin position="1"/>
        <end position="22"/>
    </location>
</feature>
<sequence length="147" mass="14999">MPKLVVSALAFFLISYLALINGEHLLKRVRRGNFGSRNSGGIGSGSSHGVGYGGTTALGSHQSQGSPVVFDYIASQAGSGPHQAILDGYQATRNAQASSAQSLDRLQQHGQHSAAAAGASANQAGSWYNSIATGPVPSGYKGEGGRK</sequence>
<evidence type="ECO:0000256" key="1">
    <source>
        <dbReference type="SAM" id="MobiDB-lite"/>
    </source>
</evidence>
<feature type="chain" id="PRO_5046575812" evidence="2">
    <location>
        <begin position="23"/>
        <end position="147"/>
    </location>
</feature>
<gene>
    <name evidence="3" type="ORF">ODALV1_LOCUS11623</name>
</gene>
<proteinExistence type="predicted"/>
<protein>
    <submittedName>
        <fullName evidence="3">Uncharacterized protein</fullName>
    </submittedName>
</protein>
<evidence type="ECO:0000256" key="2">
    <source>
        <dbReference type="SAM" id="SignalP"/>
    </source>
</evidence>
<name>A0ABP1QHY7_9HEXA</name>
<feature type="compositionally biased region" description="Low complexity" evidence="1">
    <location>
        <begin position="108"/>
        <end position="118"/>
    </location>
</feature>
<dbReference type="Proteomes" id="UP001642540">
    <property type="component" value="Unassembled WGS sequence"/>
</dbReference>
<feature type="compositionally biased region" description="Polar residues" evidence="1">
    <location>
        <begin position="96"/>
        <end position="105"/>
    </location>
</feature>
<dbReference type="EMBL" id="CAXLJM020000035">
    <property type="protein sequence ID" value="CAL8104012.1"/>
    <property type="molecule type" value="Genomic_DNA"/>
</dbReference>
<keyword evidence="2" id="KW-0732">Signal</keyword>